<sequence>MSLQHFHFLVFSLAILFCEVALAQPSVKKVKFSRIEASSELSNSKVNCVLQDSKGFLWVGTEDGLNRFDGYDFKIYRNHPDDTTSLLKNGISNIYEDSQGALWVSTLNGGLHTYNNSQDNFTRIAAYSFDCDIPQILEDRNKNIWVVGVKSKQAFVSRLNRANNHWEHFDLFPSTNPIAFLWQASEDEFWMGANNTGFFKWNMRNNSLERYFHDEKNPNSIVSNLFHKAIHDARGNIWIATAEGLSKFDPRKKIFTNFTTKSTDNKTSFLVNNILNLCEDGDDLWIGTENGGLSRLDTKDGEFTNFLFNKNDPTSVVDNSIWSIYKDRQGRIWVGTYSKGLCVIDRLKEKFSELDVPLENDVVNAIWQDSKNRFWIGTEGGMAVRDGRQLRYYKHTSQKNSLGGDPVLSIFEDSRHQLWAGTWGGGLSRYVEEHDYFMNYLPDEKNPNSLSNPNVFSINEQTQTGHLLVGTYQGLNILTDEKTGQFERHTQNEFEFNNFIRTVYEDRKGNVWIGTIEELTEYQANDKKIVRFNTGRNMDSIKVGGLVNCILEDRKGKIWVGTSNGLHLLVAKKFVKRYTVGNGLPNNIVNGILEDDWGNLWLSTTQGISKFNPVDETFKNFDVNDGLLSKEFRPNACFRSKEGQLFFGGKGVNFFYPDSIKDNPHVPPVFITDLKLFNQSVKVGGEDGILKQQISEVREISLPPQYIFFAIDYVALNFTATRKNQYAYMLEGFDEDWNYVGNHRSVTFTNLDVGTYTFRVKACNNDGLWNESGTTLVIHILPPLWKTWWFRTMAVLFVVGMARGYYKMRVKAIERQNRKLEGLVAKRTEELQNTNEELVSREEEIQKQNNDLSVQQEELASQNGELQKARQIIEKQNDEIKLRNETLEEEVKERTKDLVEYNQQLEQFAFISAHNLRAPVARILGLGNVLEMVKPDPAEQNDIVGKLVFATRELDTVVKDLITILVLRKDNTSTLTNISLEEEMRLVRVNLEKEIHETGAVIQEDFSGAPFIHTVKPYLDSILINLVGNAIRYRYPHRCPVVRIKSEVVEKHICLTVRDNGLGIDLGLHKEKIFTLYSRFHNHVEGKGMGLYLVKNQVVSLGGRVEVESEIDKGTTFRIFFKR</sequence>
<dbReference type="SUPFAM" id="SSF63829">
    <property type="entry name" value="Calcium-dependent phosphotriesterase"/>
    <property type="match status" value="3"/>
</dbReference>
<evidence type="ECO:0000259" key="5">
    <source>
        <dbReference type="PROSITE" id="PS50109"/>
    </source>
</evidence>
<dbReference type="Gene3D" id="1.10.287.130">
    <property type="match status" value="1"/>
</dbReference>
<gene>
    <name evidence="6" type="ORF">JI741_09605</name>
</gene>
<dbReference type="InterPro" id="IPR003594">
    <property type="entry name" value="HATPase_dom"/>
</dbReference>
<dbReference type="InterPro" id="IPR036097">
    <property type="entry name" value="HisK_dim/P_sf"/>
</dbReference>
<dbReference type="InterPro" id="IPR036890">
    <property type="entry name" value="HATPase_C_sf"/>
</dbReference>
<dbReference type="EC" id="2.7.13.3" evidence="2"/>
<feature type="domain" description="Histidine kinase" evidence="5">
    <location>
        <begin position="911"/>
        <end position="1123"/>
    </location>
</feature>
<dbReference type="InterPro" id="IPR015943">
    <property type="entry name" value="WD40/YVTN_repeat-like_dom_sf"/>
</dbReference>
<dbReference type="InterPro" id="IPR003661">
    <property type="entry name" value="HisK_dim/P_dom"/>
</dbReference>
<reference evidence="6 7" key="1">
    <citation type="submission" date="2021-01" db="EMBL/GenBank/DDBJ databases">
        <title>Chryseolinea sp. Jin1 Genome sequencing and assembly.</title>
        <authorList>
            <person name="Kim I."/>
        </authorList>
    </citation>
    <scope>NUCLEOTIDE SEQUENCE [LARGE SCALE GENOMIC DNA]</scope>
    <source>
        <strain evidence="6 7">Jin1</strain>
    </source>
</reference>
<evidence type="ECO:0000313" key="6">
    <source>
        <dbReference type="EMBL" id="MBL0741474.1"/>
    </source>
</evidence>
<comment type="caution">
    <text evidence="6">The sequence shown here is derived from an EMBL/GenBank/DDBJ whole genome shotgun (WGS) entry which is preliminary data.</text>
</comment>
<dbReference type="Gene3D" id="2.60.40.10">
    <property type="entry name" value="Immunoglobulins"/>
    <property type="match status" value="1"/>
</dbReference>
<dbReference type="InterPro" id="IPR013783">
    <property type="entry name" value="Ig-like_fold"/>
</dbReference>
<name>A0ABS1KPT5_9BACT</name>
<comment type="catalytic activity">
    <reaction evidence="1">
        <text>ATP + protein L-histidine = ADP + protein N-phospho-L-histidine.</text>
        <dbReference type="EC" id="2.7.13.3"/>
    </reaction>
</comment>
<dbReference type="InterPro" id="IPR004358">
    <property type="entry name" value="Sig_transdc_His_kin-like_C"/>
</dbReference>
<organism evidence="6 7">
    <name type="scientific">Chryseolinea lacunae</name>
    <dbReference type="NCBI Taxonomy" id="2801331"/>
    <lineage>
        <taxon>Bacteria</taxon>
        <taxon>Pseudomonadati</taxon>
        <taxon>Bacteroidota</taxon>
        <taxon>Cytophagia</taxon>
        <taxon>Cytophagales</taxon>
        <taxon>Fulvivirgaceae</taxon>
        <taxon>Chryseolinea</taxon>
    </lineage>
</organism>
<dbReference type="Pfam" id="PF02518">
    <property type="entry name" value="HATPase_c"/>
    <property type="match status" value="1"/>
</dbReference>
<dbReference type="SUPFAM" id="SSF55874">
    <property type="entry name" value="ATPase domain of HSP90 chaperone/DNA topoisomerase II/histidine kinase"/>
    <property type="match status" value="1"/>
</dbReference>
<dbReference type="PRINTS" id="PR00344">
    <property type="entry name" value="BCTRLSENSOR"/>
</dbReference>
<dbReference type="Pfam" id="PF07494">
    <property type="entry name" value="Reg_prop"/>
    <property type="match status" value="8"/>
</dbReference>
<evidence type="ECO:0000256" key="2">
    <source>
        <dbReference type="ARBA" id="ARBA00012438"/>
    </source>
</evidence>
<dbReference type="PANTHER" id="PTHR43547:SF2">
    <property type="entry name" value="HYBRID SIGNAL TRANSDUCTION HISTIDINE KINASE C"/>
    <property type="match status" value="1"/>
</dbReference>
<dbReference type="Gene3D" id="3.30.565.10">
    <property type="entry name" value="Histidine kinase-like ATPase, C-terminal domain"/>
    <property type="match status" value="1"/>
</dbReference>
<evidence type="ECO:0000256" key="3">
    <source>
        <dbReference type="ARBA" id="ARBA00022553"/>
    </source>
</evidence>
<proteinExistence type="predicted"/>
<dbReference type="Proteomes" id="UP000613030">
    <property type="component" value="Unassembled WGS sequence"/>
</dbReference>
<dbReference type="SUPFAM" id="SSF47384">
    <property type="entry name" value="Homodimeric domain of signal transducing histidine kinase"/>
    <property type="match status" value="1"/>
</dbReference>
<dbReference type="SMART" id="SM00387">
    <property type="entry name" value="HATPase_c"/>
    <property type="match status" value="1"/>
</dbReference>
<dbReference type="CDD" id="cd00146">
    <property type="entry name" value="PKD"/>
    <property type="match status" value="1"/>
</dbReference>
<protein>
    <recommendedName>
        <fullName evidence="2">histidine kinase</fullName>
        <ecNumber evidence="2">2.7.13.3</ecNumber>
    </recommendedName>
</protein>
<dbReference type="CDD" id="cd00082">
    <property type="entry name" value="HisKA"/>
    <property type="match status" value="1"/>
</dbReference>
<dbReference type="PANTHER" id="PTHR43547">
    <property type="entry name" value="TWO-COMPONENT HISTIDINE KINASE"/>
    <property type="match status" value="1"/>
</dbReference>
<dbReference type="InterPro" id="IPR011110">
    <property type="entry name" value="Reg_prop"/>
</dbReference>
<evidence type="ECO:0000256" key="4">
    <source>
        <dbReference type="SAM" id="Coils"/>
    </source>
</evidence>
<dbReference type="PROSITE" id="PS50109">
    <property type="entry name" value="HIS_KIN"/>
    <property type="match status" value="1"/>
</dbReference>
<feature type="coiled-coil region" evidence="4">
    <location>
        <begin position="810"/>
        <end position="904"/>
    </location>
</feature>
<evidence type="ECO:0000256" key="1">
    <source>
        <dbReference type="ARBA" id="ARBA00000085"/>
    </source>
</evidence>
<dbReference type="InterPro" id="IPR011123">
    <property type="entry name" value="Y_Y_Y"/>
</dbReference>
<dbReference type="InterPro" id="IPR005467">
    <property type="entry name" value="His_kinase_dom"/>
</dbReference>
<accession>A0ABS1KPT5</accession>
<keyword evidence="4" id="KW-0175">Coiled coil</keyword>
<keyword evidence="7" id="KW-1185">Reference proteome</keyword>
<keyword evidence="3" id="KW-0597">Phosphoprotein</keyword>
<dbReference type="Gene3D" id="2.130.10.10">
    <property type="entry name" value="YVTN repeat-like/Quinoprotein amine dehydrogenase"/>
    <property type="match status" value="4"/>
</dbReference>
<dbReference type="EMBL" id="JAERRB010000003">
    <property type="protein sequence ID" value="MBL0741474.1"/>
    <property type="molecule type" value="Genomic_DNA"/>
</dbReference>
<dbReference type="Pfam" id="PF07495">
    <property type="entry name" value="Y_Y_Y"/>
    <property type="match status" value="1"/>
</dbReference>
<evidence type="ECO:0000313" key="7">
    <source>
        <dbReference type="Proteomes" id="UP000613030"/>
    </source>
</evidence>